<feature type="transmembrane region" description="Helical" evidence="1">
    <location>
        <begin position="66"/>
        <end position="85"/>
    </location>
</feature>
<keyword evidence="1" id="KW-1133">Transmembrane helix</keyword>
<organism evidence="2 3">
    <name type="scientific">Trinickia dabaoshanensis</name>
    <dbReference type="NCBI Taxonomy" id="564714"/>
    <lineage>
        <taxon>Bacteria</taxon>
        <taxon>Pseudomonadati</taxon>
        <taxon>Pseudomonadota</taxon>
        <taxon>Betaproteobacteria</taxon>
        <taxon>Burkholderiales</taxon>
        <taxon>Burkholderiaceae</taxon>
        <taxon>Trinickia</taxon>
    </lineage>
</organism>
<keyword evidence="3" id="KW-1185">Reference proteome</keyword>
<evidence type="ECO:0000313" key="2">
    <source>
        <dbReference type="EMBL" id="PMS16495.1"/>
    </source>
</evidence>
<keyword evidence="1" id="KW-0812">Transmembrane</keyword>
<accession>A0A2N7VH72</accession>
<dbReference type="AlphaFoldDB" id="A0A2N7VH72"/>
<feature type="transmembrane region" description="Helical" evidence="1">
    <location>
        <begin position="151"/>
        <end position="168"/>
    </location>
</feature>
<protein>
    <submittedName>
        <fullName evidence="2">Uncharacterized protein</fullName>
    </submittedName>
</protein>
<feature type="transmembrane region" description="Helical" evidence="1">
    <location>
        <begin position="200"/>
        <end position="217"/>
    </location>
</feature>
<gene>
    <name evidence="2" type="ORF">C0Z18_23320</name>
</gene>
<reference evidence="2 3" key="1">
    <citation type="submission" date="2018-01" db="EMBL/GenBank/DDBJ databases">
        <title>Whole genome analyses suggest that Burkholderia sensu lato contains two further novel genera in the rhizoxinica-symbiotica group Mycetohabitans gen. nov., and Trinickia gen. nov.: implications for the evolution of diazotrophy and nodulation in the Burkholderiaceae.</title>
        <authorList>
            <person name="Estrada-de los Santos P."/>
            <person name="Palmer M."/>
            <person name="Chavez-Ramirez B."/>
            <person name="Beukes C."/>
            <person name="Steenkamp E.T."/>
            <person name="Hirsch A.M."/>
            <person name="Manyaka P."/>
            <person name="Maluk M."/>
            <person name="Lafos M."/>
            <person name="Crook M."/>
            <person name="Gross E."/>
            <person name="Simon M.F."/>
            <person name="Bueno dos Reis Junior F."/>
            <person name="Poole P.S."/>
            <person name="Venter S.N."/>
            <person name="James E.K."/>
        </authorList>
    </citation>
    <scope>NUCLEOTIDE SEQUENCE [LARGE SCALE GENOMIC DNA]</scope>
    <source>
        <strain evidence="2 3">GIMN1.004</strain>
    </source>
</reference>
<dbReference type="EMBL" id="PNYA01000024">
    <property type="protein sequence ID" value="PMS16495.1"/>
    <property type="molecule type" value="Genomic_DNA"/>
</dbReference>
<feature type="transmembrane region" description="Helical" evidence="1">
    <location>
        <begin position="34"/>
        <end position="54"/>
    </location>
</feature>
<feature type="transmembrane region" description="Helical" evidence="1">
    <location>
        <begin position="381"/>
        <end position="400"/>
    </location>
</feature>
<feature type="transmembrane region" description="Helical" evidence="1">
    <location>
        <begin position="126"/>
        <end position="145"/>
    </location>
</feature>
<proteinExistence type="predicted"/>
<keyword evidence="1" id="KW-0472">Membrane</keyword>
<feature type="transmembrane region" description="Helical" evidence="1">
    <location>
        <begin position="336"/>
        <end position="360"/>
    </location>
</feature>
<feature type="transmembrane region" description="Helical" evidence="1">
    <location>
        <begin position="229"/>
        <end position="247"/>
    </location>
</feature>
<evidence type="ECO:0000256" key="1">
    <source>
        <dbReference type="SAM" id="Phobius"/>
    </source>
</evidence>
<feature type="transmembrane region" description="Helical" evidence="1">
    <location>
        <begin position="12"/>
        <end position="28"/>
    </location>
</feature>
<sequence length="454" mass="49462">MRRMATNPFARPWIWLFVLPLAMDYKAATTNDSHAAQIALIVPVLLAGAALLLIGPRVRDRSALRTCVSVSLVLAVPASVLTQWLQENSLGQYVRVLLPFVLFQLGFTAACRPWQEARLEQFEKALFWANVVSLAFTCLYGLVVAGSLAEVRYRIVSVTFLALQAVLLHEFVVAKRYTALTLSLFMATVVIELLSVTRSLLIGTALLLALASWMSAAGTPRRAHAGLRALVAAGVLAGMGLIAAATFPDAAQHWVQRIDFAKAGTKTGEDPTTITRLAEMRDQYDQVVSSPVSLLFGEGYGHDYGYSPAYLPDLAGQMSKKDFYAERDWAAGHNFWVYQFFAGGILLGLAFPLALLYALARCAITYRRWRAHVPDAPQLPVLGRAILLTAALPAASIGGNPLGPRFAGLVFGVGLGLMVAMHAQLTRRARHETRSTAEIESHRSNARHIRALAP</sequence>
<comment type="caution">
    <text evidence="2">The sequence shown here is derived from an EMBL/GenBank/DDBJ whole genome shotgun (WGS) entry which is preliminary data.</text>
</comment>
<evidence type="ECO:0000313" key="3">
    <source>
        <dbReference type="Proteomes" id="UP000235616"/>
    </source>
</evidence>
<dbReference type="Proteomes" id="UP000235616">
    <property type="component" value="Unassembled WGS sequence"/>
</dbReference>
<name>A0A2N7VH72_9BURK</name>
<feature type="transmembrane region" description="Helical" evidence="1">
    <location>
        <begin position="406"/>
        <end position="425"/>
    </location>
</feature>